<protein>
    <submittedName>
        <fullName evidence="2">PepSY domain-containing protein</fullName>
    </submittedName>
</protein>
<sequence length="509" mass="58806">MIKNKQSKWVKKLKQNMYKWHRTLGIITVIPVIFWCLSGLMHPIMAHWFKPTIAHEKLEETPLNQEQINMSIHDVLVKNSIKQFKNFRMVAFNNATYYQVKTLVANEVLYFNALDGKLLANGDTKYAEWLSRYFIADQQSKLSSIAMQTSFDGEYKYVNRYLPVWKLNFDRNDDMDVYVETTSSKLATYNPTSRKIQLWVFENFHNWNFLEAITNKTLQISVMLLLLTIIGLSALSGVLIYGFFWKVFKKVPVTDNQSKFKKHHRKIGIAVSLITFTFVFSGGYHATKKFEPYTLDKMAYAPTFNTADLVTANALVKPDSNWANYSLIQFKNTIYLQVGLLENEDKESKNIYFNYKTAVQKENIEIAYATFLAEKFTKMMAAPEQEAASDCCTITNSDSAIKNAKLVETDYLYQFDNREYGFVNKRLPVIKLKYSTDDDTTIYIEPSTSRLAAFVESGDRLEGYSFAILHKFLFMDWAGKNIRDLVTALAALGVLTVSLMGLYLFIKKK</sequence>
<keyword evidence="1" id="KW-1133">Transmembrane helix</keyword>
<dbReference type="EMBL" id="JASMRN010000001">
    <property type="protein sequence ID" value="MEZ7513713.1"/>
    <property type="molecule type" value="Genomic_DNA"/>
</dbReference>
<dbReference type="RefSeq" id="WP_371567145.1">
    <property type="nucleotide sequence ID" value="NZ_JASMRN010000001.1"/>
</dbReference>
<evidence type="ECO:0000313" key="2">
    <source>
        <dbReference type="EMBL" id="MEZ7513713.1"/>
    </source>
</evidence>
<gene>
    <name evidence="2" type="ORF">QO192_00310</name>
</gene>
<reference evidence="2 3" key="1">
    <citation type="submission" date="2023-05" db="EMBL/GenBank/DDBJ databases">
        <title>Adaptations of aquatic viruses from atmosphere-close ecosystems of the Central Arctic Ocean.</title>
        <authorList>
            <person name="Rahlff J."/>
            <person name="Holmfeldt K."/>
        </authorList>
    </citation>
    <scope>NUCLEOTIDE SEQUENCE [LARGE SCALE GENOMIC DNA]</scope>
    <source>
        <strain evidence="2 3">Arc14</strain>
    </source>
</reference>
<comment type="caution">
    <text evidence="2">The sequence shown here is derived from an EMBL/GenBank/DDBJ whole genome shotgun (WGS) entry which is preliminary data.</text>
</comment>
<name>A0ABV4K7U2_9FLAO</name>
<proteinExistence type="predicted"/>
<dbReference type="Pfam" id="PF03929">
    <property type="entry name" value="PepSY_TM"/>
    <property type="match status" value="1"/>
</dbReference>
<feature type="transmembrane region" description="Helical" evidence="1">
    <location>
        <begin position="222"/>
        <end position="245"/>
    </location>
</feature>
<dbReference type="Proteomes" id="UP001568894">
    <property type="component" value="Unassembled WGS sequence"/>
</dbReference>
<organism evidence="2 3">
    <name type="scientific">Flavobacterium frigidarium</name>
    <dbReference type="NCBI Taxonomy" id="99286"/>
    <lineage>
        <taxon>Bacteria</taxon>
        <taxon>Pseudomonadati</taxon>
        <taxon>Bacteroidota</taxon>
        <taxon>Flavobacteriia</taxon>
        <taxon>Flavobacteriales</taxon>
        <taxon>Flavobacteriaceae</taxon>
        <taxon>Flavobacterium</taxon>
    </lineage>
</organism>
<keyword evidence="3" id="KW-1185">Reference proteome</keyword>
<feature type="transmembrane region" description="Helical" evidence="1">
    <location>
        <begin position="266"/>
        <end position="286"/>
    </location>
</feature>
<dbReference type="InterPro" id="IPR005625">
    <property type="entry name" value="PepSY-ass_TM"/>
</dbReference>
<feature type="transmembrane region" description="Helical" evidence="1">
    <location>
        <begin position="20"/>
        <end position="41"/>
    </location>
</feature>
<accession>A0ABV4K7U2</accession>
<evidence type="ECO:0000256" key="1">
    <source>
        <dbReference type="SAM" id="Phobius"/>
    </source>
</evidence>
<keyword evidence="1" id="KW-0472">Membrane</keyword>
<keyword evidence="1" id="KW-0812">Transmembrane</keyword>
<feature type="transmembrane region" description="Helical" evidence="1">
    <location>
        <begin position="485"/>
        <end position="506"/>
    </location>
</feature>
<evidence type="ECO:0000313" key="3">
    <source>
        <dbReference type="Proteomes" id="UP001568894"/>
    </source>
</evidence>